<dbReference type="RefSeq" id="WP_167457294.1">
    <property type="nucleotide sequence ID" value="NZ_RAPY01000003.1"/>
</dbReference>
<evidence type="ECO:0000313" key="3">
    <source>
        <dbReference type="EMBL" id="RKE49233.1"/>
    </source>
</evidence>
<name>A0A420AXY9_SPHD1</name>
<dbReference type="SMART" id="SM00108">
    <property type="entry name" value="B_lectin"/>
    <property type="match status" value="1"/>
</dbReference>
<dbReference type="AlphaFoldDB" id="A0A420AXY9"/>
<dbReference type="SUPFAM" id="SSF51110">
    <property type="entry name" value="alpha-D-mannose-specific plant lectins"/>
    <property type="match status" value="1"/>
</dbReference>
<dbReference type="Gene3D" id="2.90.10.10">
    <property type="entry name" value="Bulb-type lectin domain"/>
    <property type="match status" value="2"/>
</dbReference>
<evidence type="ECO:0000313" key="4">
    <source>
        <dbReference type="Proteomes" id="UP000286246"/>
    </source>
</evidence>
<evidence type="ECO:0000259" key="2">
    <source>
        <dbReference type="PROSITE" id="PS50927"/>
    </source>
</evidence>
<keyword evidence="1" id="KW-0732">Signal</keyword>
<dbReference type="InterPro" id="IPR036426">
    <property type="entry name" value="Bulb-type_lectin_dom_sf"/>
</dbReference>
<sequence>MKRMFFLVTFFFMVHLGFAQNFSPMVNFVNFIAKDTYQNKVILDFTNSSNKLPFEFSLSRGLDSRTNQYESVNIRVEIVYSTPWGQSIIASQDITSSSFNGTGFYENKHIEGNLSLGNRSEIISYGKISIRWIDKNNVSYVKYSTREYTFIDRLDVPQLLDKYMPYAWGKLSSGKGIVDHLNDVPSSFRHYSNSAEPLLSSVGKNSISSSSDSYGLVLQSDGNLVIYKNGTNTVMWASNVYVKNPSANDRFKLFFQNDGNLVIYKQDSAGQYSIVFWATNNTFVPNNDGNLSNVKYGFWVMQNDGNFVLYYPSTKFYGAYNIIAATNSNNSPSKNFGKIL</sequence>
<dbReference type="GO" id="GO:0030246">
    <property type="term" value="F:carbohydrate binding"/>
    <property type="evidence" value="ECO:0007669"/>
    <property type="project" value="UniProtKB-KW"/>
</dbReference>
<reference evidence="3 4" key="1">
    <citation type="submission" date="2018-09" db="EMBL/GenBank/DDBJ databases">
        <title>Genomic Encyclopedia of Type Strains, Phase III (KMG-III): the genomes of soil and plant-associated and newly described type strains.</title>
        <authorList>
            <person name="Whitman W."/>
        </authorList>
    </citation>
    <scope>NUCLEOTIDE SEQUENCE [LARGE SCALE GENOMIC DNA]</scope>
    <source>
        <strain evidence="3 4">CECT 7938</strain>
    </source>
</reference>
<dbReference type="Proteomes" id="UP000286246">
    <property type="component" value="Unassembled WGS sequence"/>
</dbReference>
<evidence type="ECO:0000256" key="1">
    <source>
        <dbReference type="SAM" id="SignalP"/>
    </source>
</evidence>
<feature type="signal peptide" evidence="1">
    <location>
        <begin position="1"/>
        <end position="19"/>
    </location>
</feature>
<dbReference type="EMBL" id="RAPY01000003">
    <property type="protein sequence ID" value="RKE49233.1"/>
    <property type="molecule type" value="Genomic_DNA"/>
</dbReference>
<dbReference type="InterPro" id="IPR001480">
    <property type="entry name" value="Bulb-type_lectin_dom"/>
</dbReference>
<gene>
    <name evidence="3" type="ORF">DFQ12_3344</name>
</gene>
<keyword evidence="4" id="KW-1185">Reference proteome</keyword>
<protein>
    <submittedName>
        <fullName evidence="3">D-mannose binding lectin</fullName>
    </submittedName>
</protein>
<dbReference type="PROSITE" id="PS50927">
    <property type="entry name" value="BULB_LECTIN"/>
    <property type="match status" value="1"/>
</dbReference>
<accession>A0A420AXY9</accession>
<keyword evidence="3" id="KW-0430">Lectin</keyword>
<comment type="caution">
    <text evidence="3">The sequence shown here is derived from an EMBL/GenBank/DDBJ whole genome shotgun (WGS) entry which is preliminary data.</text>
</comment>
<proteinExistence type="predicted"/>
<feature type="domain" description="Bulb-type lectin" evidence="2">
    <location>
        <begin position="192"/>
        <end position="322"/>
    </location>
</feature>
<feature type="chain" id="PRO_5018966762" evidence="1">
    <location>
        <begin position="20"/>
        <end position="340"/>
    </location>
</feature>
<organism evidence="3 4">
    <name type="scientific">Sphingobacterium detergens</name>
    <dbReference type="NCBI Taxonomy" id="1145106"/>
    <lineage>
        <taxon>Bacteria</taxon>
        <taxon>Pseudomonadati</taxon>
        <taxon>Bacteroidota</taxon>
        <taxon>Sphingobacteriia</taxon>
        <taxon>Sphingobacteriales</taxon>
        <taxon>Sphingobacteriaceae</taxon>
        <taxon>Sphingobacterium</taxon>
    </lineage>
</organism>